<reference evidence="2 3" key="1">
    <citation type="submission" date="2020-08" db="EMBL/GenBank/DDBJ databases">
        <title>Functional genomics of gut bacteria from endangered species of beetles.</title>
        <authorList>
            <person name="Carlos-Shanley C."/>
        </authorList>
    </citation>
    <scope>NUCLEOTIDE SEQUENCE [LARGE SCALE GENOMIC DNA]</scope>
    <source>
        <strain evidence="2 3">S00151</strain>
    </source>
</reference>
<dbReference type="AlphaFoldDB" id="A0A840KIV0"/>
<name>A0A840KIV0_9FLAO</name>
<protein>
    <recommendedName>
        <fullName evidence="4">HupE/UreJ protein</fullName>
    </recommendedName>
</protein>
<keyword evidence="1" id="KW-0472">Membrane</keyword>
<feature type="transmembrane region" description="Helical" evidence="1">
    <location>
        <begin position="92"/>
        <end position="111"/>
    </location>
</feature>
<keyword evidence="3" id="KW-1185">Reference proteome</keyword>
<feature type="transmembrane region" description="Helical" evidence="1">
    <location>
        <begin position="63"/>
        <end position="86"/>
    </location>
</feature>
<gene>
    <name evidence="2" type="ORF">HNP38_002729</name>
</gene>
<evidence type="ECO:0000313" key="3">
    <source>
        <dbReference type="Proteomes" id="UP000592180"/>
    </source>
</evidence>
<dbReference type="Pfam" id="PF13795">
    <property type="entry name" value="HupE_UreJ_2"/>
    <property type="match status" value="1"/>
</dbReference>
<feature type="transmembrane region" description="Helical" evidence="1">
    <location>
        <begin position="165"/>
        <end position="184"/>
    </location>
</feature>
<dbReference type="InterPro" id="IPR032809">
    <property type="entry name" value="Put_HupE_UreJ"/>
</dbReference>
<feature type="transmembrane region" description="Helical" evidence="1">
    <location>
        <begin position="123"/>
        <end position="145"/>
    </location>
</feature>
<dbReference type="EMBL" id="JACHLE010000004">
    <property type="protein sequence ID" value="MBB4807423.1"/>
    <property type="molecule type" value="Genomic_DNA"/>
</dbReference>
<feature type="transmembrane region" description="Helical" evidence="1">
    <location>
        <begin position="191"/>
        <end position="208"/>
    </location>
</feature>
<comment type="caution">
    <text evidence="2">The sequence shown here is derived from an EMBL/GenBank/DDBJ whole genome shotgun (WGS) entry which is preliminary data.</text>
</comment>
<keyword evidence="1" id="KW-0812">Transmembrane</keyword>
<accession>A0A840KIV0</accession>
<sequence>MQVFKFCSEINHYFRKHYTFIMQDFLFYLNLGWEHIISLDALDHQLFVLALIASYSYQDWKKIMILVTAFTIGHSVTLALSILDIFRVPSDWVEFLIPLTIVLTALDNIIMKNKKQPLMKANYYLALIFGLIHGMGFANTARVMIAKSQSIAVPLLGFNIGLELGQIVIVFIILVMLFILLNIFKINKKDWILFVSSGVFALSLKMTLERIPF</sequence>
<evidence type="ECO:0000256" key="1">
    <source>
        <dbReference type="SAM" id="Phobius"/>
    </source>
</evidence>
<dbReference type="Proteomes" id="UP000592180">
    <property type="component" value="Unassembled WGS sequence"/>
</dbReference>
<organism evidence="2 3">
    <name type="scientific">Chryseobacterium defluvii</name>
    <dbReference type="NCBI Taxonomy" id="160396"/>
    <lineage>
        <taxon>Bacteria</taxon>
        <taxon>Pseudomonadati</taxon>
        <taxon>Bacteroidota</taxon>
        <taxon>Flavobacteriia</taxon>
        <taxon>Flavobacteriales</taxon>
        <taxon>Weeksellaceae</taxon>
        <taxon>Chryseobacterium group</taxon>
        <taxon>Chryseobacterium</taxon>
    </lineage>
</organism>
<proteinExistence type="predicted"/>
<keyword evidence="1" id="KW-1133">Transmembrane helix</keyword>
<evidence type="ECO:0008006" key="4">
    <source>
        <dbReference type="Google" id="ProtNLM"/>
    </source>
</evidence>
<evidence type="ECO:0000313" key="2">
    <source>
        <dbReference type="EMBL" id="MBB4807423.1"/>
    </source>
</evidence>